<dbReference type="EMBL" id="UZAE01012316">
    <property type="protein sequence ID" value="VDO04528.1"/>
    <property type="molecule type" value="Genomic_DNA"/>
</dbReference>
<protein>
    <submittedName>
        <fullName evidence="4">Aggrecan core protein</fullName>
    </submittedName>
</protein>
<feature type="region of interest" description="Disordered" evidence="1">
    <location>
        <begin position="52"/>
        <end position="77"/>
    </location>
</feature>
<gene>
    <name evidence="2" type="ORF">HNAJ_LOCUS8537</name>
</gene>
<feature type="region of interest" description="Disordered" evidence="1">
    <location>
        <begin position="180"/>
        <end position="216"/>
    </location>
</feature>
<dbReference type="AlphaFoldDB" id="A0A0R3TMJ5"/>
<name>A0A0R3TMJ5_RODNA</name>
<evidence type="ECO:0000313" key="4">
    <source>
        <dbReference type="WBParaSite" id="HNAJ_0000854101-mRNA-1"/>
    </source>
</evidence>
<reference evidence="4" key="1">
    <citation type="submission" date="2017-02" db="UniProtKB">
        <authorList>
            <consortium name="WormBaseParasite"/>
        </authorList>
    </citation>
    <scope>IDENTIFICATION</scope>
</reference>
<feature type="region of interest" description="Disordered" evidence="1">
    <location>
        <begin position="93"/>
        <end position="154"/>
    </location>
</feature>
<evidence type="ECO:0000313" key="2">
    <source>
        <dbReference type="EMBL" id="VDO04528.1"/>
    </source>
</evidence>
<evidence type="ECO:0000313" key="3">
    <source>
        <dbReference type="Proteomes" id="UP000278807"/>
    </source>
</evidence>
<dbReference type="WBParaSite" id="HNAJ_0000854101-mRNA-1">
    <property type="protein sequence ID" value="HNAJ_0000854101-mRNA-1"/>
    <property type="gene ID" value="HNAJ_0000854101"/>
</dbReference>
<accession>A0A0R3TMJ5</accession>
<dbReference type="OrthoDB" id="6268949at2759"/>
<reference evidence="2 3" key="2">
    <citation type="submission" date="2018-11" db="EMBL/GenBank/DDBJ databases">
        <authorList>
            <consortium name="Pathogen Informatics"/>
        </authorList>
    </citation>
    <scope>NUCLEOTIDE SEQUENCE [LARGE SCALE GENOMIC DNA]</scope>
</reference>
<keyword evidence="3" id="KW-1185">Reference proteome</keyword>
<organism evidence="4">
    <name type="scientific">Rodentolepis nana</name>
    <name type="common">Dwarf tapeworm</name>
    <name type="synonym">Hymenolepis nana</name>
    <dbReference type="NCBI Taxonomy" id="102285"/>
    <lineage>
        <taxon>Eukaryota</taxon>
        <taxon>Metazoa</taxon>
        <taxon>Spiralia</taxon>
        <taxon>Lophotrochozoa</taxon>
        <taxon>Platyhelminthes</taxon>
        <taxon>Cestoda</taxon>
        <taxon>Eucestoda</taxon>
        <taxon>Cyclophyllidea</taxon>
        <taxon>Hymenolepididae</taxon>
        <taxon>Rodentolepis</taxon>
    </lineage>
</organism>
<feature type="compositionally biased region" description="Acidic residues" evidence="1">
    <location>
        <begin position="184"/>
        <end position="198"/>
    </location>
</feature>
<sequence length="255" mass="27185">MGGKSSKLVITPENAETAADVATAAITPLKSNGENGNGEVISPINVAESNGVCEGAGDATTDIPHDSSITETKLKKPNPINWIQKKISFKKVKTPKKPAVTDENTTEPVSEESQPVITEEKEEEKAPSSAETGDVQVQSEEVPKADQGTVIPETLEIEQTAETVIEISPSIEEVQINAGKEQFVEEEEPNEEEEEVEQNGDMSSQEPVLTELESCDTDMGVSAKISNFANGAVESLSNGNEIHLNGDTVIPPDES</sequence>
<feature type="compositionally biased region" description="Polar residues" evidence="1">
    <location>
        <begin position="102"/>
        <end position="116"/>
    </location>
</feature>
<dbReference type="Proteomes" id="UP000278807">
    <property type="component" value="Unassembled WGS sequence"/>
</dbReference>
<feature type="region of interest" description="Disordered" evidence="1">
    <location>
        <begin position="236"/>
        <end position="255"/>
    </location>
</feature>
<proteinExistence type="predicted"/>
<evidence type="ECO:0000256" key="1">
    <source>
        <dbReference type="SAM" id="MobiDB-lite"/>
    </source>
</evidence>